<dbReference type="Gene3D" id="3.40.50.2020">
    <property type="match status" value="2"/>
</dbReference>
<reference evidence="9 10" key="1">
    <citation type="journal article" date="2022" name="Nat. Microbiol.">
        <title>The microbiome of a bacterivorous marine choanoflagellate contains a resource-demanding obligate bacterial associate.</title>
        <authorList>
            <person name="Needham D.M."/>
            <person name="Poirier C."/>
            <person name="Bachy C."/>
            <person name="George E.E."/>
            <person name="Wilken S."/>
            <person name="Yung C.C.M."/>
            <person name="Limardo A.J."/>
            <person name="Morando M."/>
            <person name="Sudek L."/>
            <person name="Malmstrom R.R."/>
            <person name="Keeling P.J."/>
            <person name="Santoro A.E."/>
            <person name="Worden A.Z."/>
        </authorList>
    </citation>
    <scope>NUCLEOTIDE SEQUENCE [LARGE SCALE GENOMIC DNA]</scope>
    <source>
        <strain evidence="9 10">Comchoano-1</strain>
    </source>
</reference>
<dbReference type="RefSeq" id="WP_258568350.1">
    <property type="nucleotide sequence ID" value="NZ_CP092900.1"/>
</dbReference>
<dbReference type="InterPro" id="IPR029057">
    <property type="entry name" value="PRTase-like"/>
</dbReference>
<dbReference type="NCBIfam" id="TIGR01251">
    <property type="entry name" value="ribP_PPkin"/>
    <property type="match status" value="1"/>
</dbReference>
<dbReference type="PANTHER" id="PTHR10210">
    <property type="entry name" value="RIBOSE-PHOSPHATE DIPHOSPHOKINASE FAMILY MEMBER"/>
    <property type="match status" value="1"/>
</dbReference>
<keyword evidence="10" id="KW-1185">Reference proteome</keyword>
<dbReference type="Pfam" id="PF13793">
    <property type="entry name" value="Pribosyltran_N"/>
    <property type="match status" value="1"/>
</dbReference>
<evidence type="ECO:0000256" key="6">
    <source>
        <dbReference type="ARBA" id="ARBA00022840"/>
    </source>
</evidence>
<sequence>MNIYTSRKHSEAVDALCDELGVSSKLLNIKMFGDQEIHVDVQDALTEATVFFYHEYAGDPNRWVMEALLAADAFRRAGANQIHLIAPYLVYSRQDVPDDDQATSYSSPLICRHLSDVYDGLLVVDLHAPQTQGFFQIPVHHVSTSSLVAQHIKQHHNEQSILVAPDLGGSKRVESIQGLVGGSMVVIEKKRSLGQVESMQLIGDVAGKACIIVDDVLVSGESLSRASELLVNHGATSVTAYVTHLLMQTSVTEWLQTTQIDRMYITDTVAHPHFEEQGVSIVPKIAAWVKQKQGGKNDS</sequence>
<dbReference type="SMART" id="SM01400">
    <property type="entry name" value="Pribosyltran_N"/>
    <property type="match status" value="1"/>
</dbReference>
<dbReference type="InterPro" id="IPR005946">
    <property type="entry name" value="Rib-P_diPkinase"/>
</dbReference>
<dbReference type="Pfam" id="PF14572">
    <property type="entry name" value="Pribosyl_synth"/>
    <property type="match status" value="1"/>
</dbReference>
<proteinExistence type="predicted"/>
<evidence type="ECO:0000256" key="7">
    <source>
        <dbReference type="ARBA" id="ARBA00049535"/>
    </source>
</evidence>
<dbReference type="GO" id="GO:0004749">
    <property type="term" value="F:ribose phosphate diphosphokinase activity"/>
    <property type="evidence" value="ECO:0007669"/>
    <property type="project" value="UniProtKB-EC"/>
</dbReference>
<keyword evidence="6" id="KW-0067">ATP-binding</keyword>
<gene>
    <name evidence="9" type="primary">prs</name>
    <name evidence="9" type="ORF">MMH89_00090</name>
</gene>
<dbReference type="SUPFAM" id="SSF53271">
    <property type="entry name" value="PRTase-like"/>
    <property type="match status" value="2"/>
</dbReference>
<keyword evidence="3" id="KW-0545">Nucleotide biosynthesis</keyword>
<dbReference type="InterPro" id="IPR000836">
    <property type="entry name" value="PRTase_dom"/>
</dbReference>
<protein>
    <recommendedName>
        <fullName evidence="1">ribose-phosphate diphosphokinase</fullName>
        <ecNumber evidence="1">2.7.6.1</ecNumber>
    </recommendedName>
</protein>
<keyword evidence="5" id="KW-0418">Kinase</keyword>
<keyword evidence="2 9" id="KW-0808">Transferase</keyword>
<organism evidence="9 10">
    <name type="scientific">Candidatus Comchoanobacter bicostacola</name>
    <dbReference type="NCBI Taxonomy" id="2919598"/>
    <lineage>
        <taxon>Bacteria</taxon>
        <taxon>Pseudomonadati</taxon>
        <taxon>Pseudomonadota</taxon>
        <taxon>Gammaproteobacteria</taxon>
        <taxon>Candidatus Comchoanobacterales</taxon>
        <taxon>Candidatus Comchoanobacteraceae</taxon>
        <taxon>Candidatus Comchoanobacter</taxon>
    </lineage>
</organism>
<evidence type="ECO:0000313" key="9">
    <source>
        <dbReference type="EMBL" id="UTC24566.1"/>
    </source>
</evidence>
<feature type="domain" description="Ribose-phosphate pyrophosphokinase N-terminal" evidence="8">
    <location>
        <begin position="1"/>
        <end position="111"/>
    </location>
</feature>
<accession>A0ABY5DL85</accession>
<dbReference type="CDD" id="cd06223">
    <property type="entry name" value="PRTases_typeI"/>
    <property type="match status" value="1"/>
</dbReference>
<evidence type="ECO:0000256" key="1">
    <source>
        <dbReference type="ARBA" id="ARBA00013247"/>
    </source>
</evidence>
<evidence type="ECO:0000256" key="5">
    <source>
        <dbReference type="ARBA" id="ARBA00022777"/>
    </source>
</evidence>
<dbReference type="EC" id="2.7.6.1" evidence="1"/>
<evidence type="ECO:0000259" key="8">
    <source>
        <dbReference type="Pfam" id="PF13793"/>
    </source>
</evidence>
<dbReference type="EMBL" id="CP092900">
    <property type="protein sequence ID" value="UTC24566.1"/>
    <property type="molecule type" value="Genomic_DNA"/>
</dbReference>
<evidence type="ECO:0000256" key="3">
    <source>
        <dbReference type="ARBA" id="ARBA00022727"/>
    </source>
</evidence>
<evidence type="ECO:0000256" key="2">
    <source>
        <dbReference type="ARBA" id="ARBA00022679"/>
    </source>
</evidence>
<name>A0ABY5DL85_9GAMM</name>
<dbReference type="Proteomes" id="UP001055955">
    <property type="component" value="Chromosome"/>
</dbReference>
<dbReference type="PANTHER" id="PTHR10210:SF32">
    <property type="entry name" value="RIBOSE-PHOSPHATE PYROPHOSPHOKINASE 2"/>
    <property type="match status" value="1"/>
</dbReference>
<keyword evidence="4" id="KW-0547">Nucleotide-binding</keyword>
<comment type="catalytic activity">
    <reaction evidence="7">
        <text>D-ribose 5-phosphate + ATP = 5-phospho-alpha-D-ribose 1-diphosphate + AMP + H(+)</text>
        <dbReference type="Rhea" id="RHEA:15609"/>
        <dbReference type="ChEBI" id="CHEBI:15378"/>
        <dbReference type="ChEBI" id="CHEBI:30616"/>
        <dbReference type="ChEBI" id="CHEBI:58017"/>
        <dbReference type="ChEBI" id="CHEBI:78346"/>
        <dbReference type="ChEBI" id="CHEBI:456215"/>
        <dbReference type="EC" id="2.7.6.1"/>
    </reaction>
</comment>
<dbReference type="InterPro" id="IPR029099">
    <property type="entry name" value="Pribosyltran_N"/>
</dbReference>
<evidence type="ECO:0000313" key="10">
    <source>
        <dbReference type="Proteomes" id="UP001055955"/>
    </source>
</evidence>
<evidence type="ECO:0000256" key="4">
    <source>
        <dbReference type="ARBA" id="ARBA00022741"/>
    </source>
</evidence>